<comment type="similarity">
    <text evidence="3">Belongs to the protein kinase superfamily. STE Ser/Thr protein kinase family. STE20 subfamily.</text>
</comment>
<dbReference type="InterPro" id="IPR000719">
    <property type="entry name" value="Prot_kinase_dom"/>
</dbReference>
<dbReference type="FunFam" id="3.30.200.20:FF:000488">
    <property type="entry name" value="Related to severin kinase"/>
    <property type="match status" value="1"/>
</dbReference>
<dbReference type="PROSITE" id="PS50011">
    <property type="entry name" value="PROTEIN_KINASE_DOM"/>
    <property type="match status" value="1"/>
</dbReference>
<feature type="compositionally biased region" description="Low complexity" evidence="17">
    <location>
        <begin position="354"/>
        <end position="365"/>
    </location>
</feature>
<dbReference type="GO" id="GO:0046872">
    <property type="term" value="F:metal ion binding"/>
    <property type="evidence" value="ECO:0007669"/>
    <property type="project" value="UniProtKB-KW"/>
</dbReference>
<evidence type="ECO:0000256" key="4">
    <source>
        <dbReference type="ARBA" id="ARBA00012513"/>
    </source>
</evidence>
<dbReference type="FunFam" id="1.10.510.10:FF:000411">
    <property type="entry name" value="Probable Ste20-like kinase Don3"/>
    <property type="match status" value="1"/>
</dbReference>
<dbReference type="Pfam" id="PF00069">
    <property type="entry name" value="Pkinase"/>
    <property type="match status" value="1"/>
</dbReference>
<dbReference type="PROSITE" id="PS00107">
    <property type="entry name" value="PROTEIN_KINASE_ATP"/>
    <property type="match status" value="1"/>
</dbReference>
<dbReference type="InterPro" id="IPR017441">
    <property type="entry name" value="Protein_kinase_ATP_BS"/>
</dbReference>
<organism evidence="19 20">
    <name type="scientific">Glonium stellatum</name>
    <dbReference type="NCBI Taxonomy" id="574774"/>
    <lineage>
        <taxon>Eukaryota</taxon>
        <taxon>Fungi</taxon>
        <taxon>Dikarya</taxon>
        <taxon>Ascomycota</taxon>
        <taxon>Pezizomycotina</taxon>
        <taxon>Dothideomycetes</taxon>
        <taxon>Pleosporomycetidae</taxon>
        <taxon>Gloniales</taxon>
        <taxon>Gloniaceae</taxon>
        <taxon>Glonium</taxon>
    </lineage>
</organism>
<evidence type="ECO:0000256" key="9">
    <source>
        <dbReference type="ARBA" id="ARBA00022723"/>
    </source>
</evidence>
<gene>
    <name evidence="19" type="ORF">AOQ84DRAFT_378392</name>
</gene>
<keyword evidence="6" id="KW-0723">Serine/threonine-protein kinase</keyword>
<evidence type="ECO:0000256" key="12">
    <source>
        <dbReference type="ARBA" id="ARBA00022840"/>
    </source>
</evidence>
<evidence type="ECO:0000313" key="19">
    <source>
        <dbReference type="EMBL" id="OCL06662.1"/>
    </source>
</evidence>
<sequence>MAGVVMSGAVDPETLYTKQACIGGGSFGKVYKGVDKRTGQSVAIKVIDVENAEDEVEDIIQEIAILSELHSPYVTKYYGSFLKGSDLWIIMEFCSGGSCGDLMKPGLIPEEYITIILRELLMGLEYLHADNKLHRDIKAANILLGSNGQVKLADFGVSGQLSATMTKKNTFVGTPFWMAPEVIKQSGYDHKADIWSLGITALELALGEPPYSDIHPMKVLFLIPKNPPPTLEGNFSRSFKDFVEACLKKEPRERPSAKELLKHPFIRKAKKTTYLTELIERNERWQARHGNKDSEDDEDSSQETPQKKEPVNEDLWDFGTIRPVNGRSQGLKAMNDAAANARRGQSSTESTIQPSSPRKPVPSRSGLENSGFKSTGTIRASSPPVQLPPSPTKRPSRQPVAPSSPSIATRVPLPPSPVKPRNPAQQSPVREPPQTPQKPLPTPQISKPLSLDFDDFIQQSIAADMASLNLSPQTHRRGGSPQPKPAPAPAPANASSLLASPLNLQAIPPFKGHSKSQRHERTPPPPQPHAPPQLLHQHQQQQQQSPAEKSLPPISQHPLPPFFA</sequence>
<evidence type="ECO:0000256" key="1">
    <source>
        <dbReference type="ARBA" id="ARBA00001946"/>
    </source>
</evidence>
<evidence type="ECO:0000256" key="3">
    <source>
        <dbReference type="ARBA" id="ARBA00008874"/>
    </source>
</evidence>
<comment type="cofactor">
    <cofactor evidence="1">
        <name>Mg(2+)</name>
        <dbReference type="ChEBI" id="CHEBI:18420"/>
    </cofactor>
</comment>
<keyword evidence="5" id="KW-0963">Cytoplasm</keyword>
<keyword evidence="7" id="KW-0597">Phosphoprotein</keyword>
<feature type="region of interest" description="Disordered" evidence="17">
    <location>
        <begin position="285"/>
        <end position="564"/>
    </location>
</feature>
<dbReference type="SMART" id="SM00220">
    <property type="entry name" value="S_TKc"/>
    <property type="match status" value="1"/>
</dbReference>
<evidence type="ECO:0000256" key="16">
    <source>
        <dbReference type="PROSITE-ProRule" id="PRU10141"/>
    </source>
</evidence>
<evidence type="ECO:0000256" key="5">
    <source>
        <dbReference type="ARBA" id="ARBA00022490"/>
    </source>
</evidence>
<dbReference type="InterPro" id="IPR050629">
    <property type="entry name" value="STE20/SPS1-PAK"/>
</dbReference>
<accession>A0A8E2JRE5</accession>
<evidence type="ECO:0000256" key="8">
    <source>
        <dbReference type="ARBA" id="ARBA00022679"/>
    </source>
</evidence>
<evidence type="ECO:0000259" key="18">
    <source>
        <dbReference type="PROSITE" id="PS50011"/>
    </source>
</evidence>
<comment type="subcellular location">
    <subcellularLocation>
        <location evidence="2">Cytoplasm</location>
    </subcellularLocation>
</comment>
<keyword evidence="13" id="KW-0460">Magnesium</keyword>
<evidence type="ECO:0000256" key="14">
    <source>
        <dbReference type="ARBA" id="ARBA00047899"/>
    </source>
</evidence>
<comment type="catalytic activity">
    <reaction evidence="14">
        <text>L-threonyl-[protein] + ATP = O-phospho-L-threonyl-[protein] + ADP + H(+)</text>
        <dbReference type="Rhea" id="RHEA:46608"/>
        <dbReference type="Rhea" id="RHEA-COMP:11060"/>
        <dbReference type="Rhea" id="RHEA-COMP:11605"/>
        <dbReference type="ChEBI" id="CHEBI:15378"/>
        <dbReference type="ChEBI" id="CHEBI:30013"/>
        <dbReference type="ChEBI" id="CHEBI:30616"/>
        <dbReference type="ChEBI" id="CHEBI:61977"/>
        <dbReference type="ChEBI" id="CHEBI:456216"/>
        <dbReference type="EC" id="2.7.11.1"/>
    </reaction>
</comment>
<feature type="compositionally biased region" description="Polar residues" evidence="17">
    <location>
        <begin position="366"/>
        <end position="384"/>
    </location>
</feature>
<dbReference type="Gene3D" id="1.10.510.10">
    <property type="entry name" value="Transferase(Phosphotransferase) domain 1"/>
    <property type="match status" value="1"/>
</dbReference>
<dbReference type="GO" id="GO:0005737">
    <property type="term" value="C:cytoplasm"/>
    <property type="evidence" value="ECO:0007669"/>
    <property type="project" value="UniProtKB-SubCell"/>
</dbReference>
<keyword evidence="10 16" id="KW-0547">Nucleotide-binding</keyword>
<dbReference type="OrthoDB" id="248923at2759"/>
<evidence type="ECO:0000256" key="7">
    <source>
        <dbReference type="ARBA" id="ARBA00022553"/>
    </source>
</evidence>
<dbReference type="PANTHER" id="PTHR48012:SF10">
    <property type="entry name" value="FI20177P1"/>
    <property type="match status" value="1"/>
</dbReference>
<keyword evidence="8" id="KW-0808">Transferase</keyword>
<keyword evidence="9" id="KW-0479">Metal-binding</keyword>
<dbReference type="GO" id="GO:0005524">
    <property type="term" value="F:ATP binding"/>
    <property type="evidence" value="ECO:0007669"/>
    <property type="project" value="UniProtKB-UniRule"/>
</dbReference>
<keyword evidence="20" id="KW-1185">Reference proteome</keyword>
<keyword evidence="11 19" id="KW-0418">Kinase</keyword>
<dbReference type="EMBL" id="KV750011">
    <property type="protein sequence ID" value="OCL06662.1"/>
    <property type="molecule type" value="Genomic_DNA"/>
</dbReference>
<protein>
    <recommendedName>
        <fullName evidence="4">non-specific serine/threonine protein kinase</fullName>
        <ecNumber evidence="4">2.7.11.1</ecNumber>
    </recommendedName>
</protein>
<feature type="compositionally biased region" description="Low complexity" evidence="17">
    <location>
        <begin position="491"/>
        <end position="506"/>
    </location>
</feature>
<dbReference type="Proteomes" id="UP000250140">
    <property type="component" value="Unassembled WGS sequence"/>
</dbReference>
<dbReference type="EC" id="2.7.11.1" evidence="4"/>
<reference evidence="19 20" key="1">
    <citation type="journal article" date="2016" name="Nat. Commun.">
        <title>Ectomycorrhizal ecology is imprinted in the genome of the dominant symbiotic fungus Cenococcum geophilum.</title>
        <authorList>
            <consortium name="DOE Joint Genome Institute"/>
            <person name="Peter M."/>
            <person name="Kohler A."/>
            <person name="Ohm R.A."/>
            <person name="Kuo A."/>
            <person name="Krutzmann J."/>
            <person name="Morin E."/>
            <person name="Arend M."/>
            <person name="Barry K.W."/>
            <person name="Binder M."/>
            <person name="Choi C."/>
            <person name="Clum A."/>
            <person name="Copeland A."/>
            <person name="Grisel N."/>
            <person name="Haridas S."/>
            <person name="Kipfer T."/>
            <person name="LaButti K."/>
            <person name="Lindquist E."/>
            <person name="Lipzen A."/>
            <person name="Maire R."/>
            <person name="Meier B."/>
            <person name="Mihaltcheva S."/>
            <person name="Molinier V."/>
            <person name="Murat C."/>
            <person name="Poggeler S."/>
            <person name="Quandt C.A."/>
            <person name="Sperisen C."/>
            <person name="Tritt A."/>
            <person name="Tisserant E."/>
            <person name="Crous P.W."/>
            <person name="Henrissat B."/>
            <person name="Nehls U."/>
            <person name="Egli S."/>
            <person name="Spatafora J.W."/>
            <person name="Grigoriev I.V."/>
            <person name="Martin F.M."/>
        </authorList>
    </citation>
    <scope>NUCLEOTIDE SEQUENCE [LARGE SCALE GENOMIC DNA]</scope>
    <source>
        <strain evidence="19 20">CBS 207.34</strain>
    </source>
</reference>
<evidence type="ECO:0000256" key="17">
    <source>
        <dbReference type="SAM" id="MobiDB-lite"/>
    </source>
</evidence>
<dbReference type="CDD" id="cd06609">
    <property type="entry name" value="STKc_MST3_like"/>
    <property type="match status" value="1"/>
</dbReference>
<evidence type="ECO:0000256" key="11">
    <source>
        <dbReference type="ARBA" id="ARBA00022777"/>
    </source>
</evidence>
<dbReference type="PANTHER" id="PTHR48012">
    <property type="entry name" value="STERILE20-LIKE KINASE, ISOFORM B-RELATED"/>
    <property type="match status" value="1"/>
</dbReference>
<proteinExistence type="inferred from homology"/>
<evidence type="ECO:0000256" key="2">
    <source>
        <dbReference type="ARBA" id="ARBA00004496"/>
    </source>
</evidence>
<dbReference type="GO" id="GO:0004674">
    <property type="term" value="F:protein serine/threonine kinase activity"/>
    <property type="evidence" value="ECO:0007669"/>
    <property type="project" value="UniProtKB-KW"/>
</dbReference>
<feature type="compositionally biased region" description="Polar residues" evidence="17">
    <location>
        <begin position="343"/>
        <end position="353"/>
    </location>
</feature>
<keyword evidence="12 16" id="KW-0067">ATP-binding</keyword>
<feature type="compositionally biased region" description="Low complexity" evidence="17">
    <location>
        <begin position="532"/>
        <end position="547"/>
    </location>
</feature>
<feature type="non-terminal residue" evidence="19">
    <location>
        <position position="1"/>
    </location>
</feature>
<feature type="compositionally biased region" description="Pro residues" evidence="17">
    <location>
        <begin position="430"/>
        <end position="442"/>
    </location>
</feature>
<feature type="domain" description="Protein kinase" evidence="18">
    <location>
        <begin position="16"/>
        <end position="266"/>
    </location>
</feature>
<dbReference type="Gene3D" id="3.30.200.20">
    <property type="entry name" value="Phosphorylase Kinase, domain 1"/>
    <property type="match status" value="1"/>
</dbReference>
<evidence type="ECO:0000256" key="13">
    <source>
        <dbReference type="ARBA" id="ARBA00022842"/>
    </source>
</evidence>
<feature type="binding site" evidence="16">
    <location>
        <position position="45"/>
    </location>
    <ligand>
        <name>ATP</name>
        <dbReference type="ChEBI" id="CHEBI:30616"/>
    </ligand>
</feature>
<evidence type="ECO:0000256" key="6">
    <source>
        <dbReference type="ARBA" id="ARBA00022527"/>
    </source>
</evidence>
<evidence type="ECO:0000313" key="20">
    <source>
        <dbReference type="Proteomes" id="UP000250140"/>
    </source>
</evidence>
<dbReference type="AlphaFoldDB" id="A0A8E2JRE5"/>
<dbReference type="InterPro" id="IPR011009">
    <property type="entry name" value="Kinase-like_dom_sf"/>
</dbReference>
<dbReference type="SUPFAM" id="SSF56112">
    <property type="entry name" value="Protein kinase-like (PK-like)"/>
    <property type="match status" value="1"/>
</dbReference>
<name>A0A8E2JRE5_9PEZI</name>
<comment type="catalytic activity">
    <reaction evidence="15">
        <text>L-seryl-[protein] + ATP = O-phospho-L-seryl-[protein] + ADP + H(+)</text>
        <dbReference type="Rhea" id="RHEA:17989"/>
        <dbReference type="Rhea" id="RHEA-COMP:9863"/>
        <dbReference type="Rhea" id="RHEA-COMP:11604"/>
        <dbReference type="ChEBI" id="CHEBI:15378"/>
        <dbReference type="ChEBI" id="CHEBI:29999"/>
        <dbReference type="ChEBI" id="CHEBI:30616"/>
        <dbReference type="ChEBI" id="CHEBI:83421"/>
        <dbReference type="ChEBI" id="CHEBI:456216"/>
        <dbReference type="EC" id="2.7.11.1"/>
    </reaction>
</comment>
<evidence type="ECO:0000256" key="15">
    <source>
        <dbReference type="ARBA" id="ARBA00048679"/>
    </source>
</evidence>
<evidence type="ECO:0000256" key="10">
    <source>
        <dbReference type="ARBA" id="ARBA00022741"/>
    </source>
</evidence>